<dbReference type="OrthoDB" id="5593012at2759"/>
<feature type="non-terminal residue" evidence="4">
    <location>
        <position position="1"/>
    </location>
</feature>
<sequence length="787" mass="91288">IQDMSEIIRIIRETPRIGFLYLSPAVPKSSVKYHYYNLRVVDHEHANKADHCTIGLKGVTRMRDDDETEFVPLDRWEQEHIYFQKLVKIPVFSLFRKWKAFTVWRKNVRKKKISNCKKALNANLFIVNPSLRPALLNVREMCYRISDMGLCKVEKGHTYMLAEFREAQFAQLKEVSSRLEEFRDLVKEVVRSACRTALLEAGFTPDDYFYDGMESPGAPGTASSYMMQSNYDMDIYGEAPDKMTYTEQANKRAHCKRLTCFIHLADYLIVNTMHVLAVNSVSTLLNYLSEQLQNTPSLPEIKGWNQESKEEEGTDNKKAEEDKDDENTQLPPLFTSEMILEPNQLTFSPDEELFQDGLAEVIRGFQDTVLRVQNLVPDTYFDAFTRPIINSKFEEKTCGEGPSLTTMFDDDRHLQDLIRNLREALAGAFNAASQYAETFEPYREFYKENESCDLEAVRQEEHAVVFFGEALERYHRQHKMAEAIIERRAIGMLLVDAIKMKNLLIPSPLRCLDVINDILPVKARKEVDRLIAELQDGQFKLEFVPSTTIEFVNSLTFLDEIQERIEPLQKEAQIVNDMYELIELFTVPTPPEDFAVYQSLNSSINNVLNAIDKSLAERDANIDKFCTHLDKDIAELNKDVKECKQESQNPMILDASADKVQVRKNLDKLQNRMEELQKRAFTFKAYQKNFKVEMTKYDELEEVHAELKLKQLLWDSIDSWDNLMTEWTESKFADLDCEEMSATTVRYAKSVYQLEKGLPPNGVVPMLKERVEGMKDKVCFWLINVVY</sequence>
<evidence type="ECO:0000313" key="6">
    <source>
        <dbReference type="Proteomes" id="UP000014760"/>
    </source>
</evidence>
<dbReference type="OMA" id="MKETHEY"/>
<dbReference type="Proteomes" id="UP000014760">
    <property type="component" value="Unassembled WGS sequence"/>
</dbReference>
<dbReference type="STRING" id="283909.R7VE83"/>
<evidence type="ECO:0000313" key="4">
    <source>
        <dbReference type="EMBL" id="ELU14606.1"/>
    </source>
</evidence>
<feature type="domain" description="Dynein heavy chain linker" evidence="3">
    <location>
        <begin position="700"/>
        <end position="777"/>
    </location>
</feature>
<keyword evidence="1" id="KW-0175">Coiled coil</keyword>
<dbReference type="PANTHER" id="PTHR45703">
    <property type="entry name" value="DYNEIN HEAVY CHAIN"/>
    <property type="match status" value="1"/>
</dbReference>
<dbReference type="AlphaFoldDB" id="R7VE83"/>
<dbReference type="EMBL" id="KB294417">
    <property type="protein sequence ID" value="ELU14606.1"/>
    <property type="molecule type" value="Genomic_DNA"/>
</dbReference>
<feature type="region of interest" description="Disordered" evidence="2">
    <location>
        <begin position="298"/>
        <end position="330"/>
    </location>
</feature>
<dbReference type="Pfam" id="PF08393">
    <property type="entry name" value="DHC_N2"/>
    <property type="match status" value="1"/>
</dbReference>
<evidence type="ECO:0000256" key="2">
    <source>
        <dbReference type="SAM" id="MobiDB-lite"/>
    </source>
</evidence>
<dbReference type="InterPro" id="IPR026983">
    <property type="entry name" value="DHC"/>
</dbReference>
<accession>R7VE83</accession>
<dbReference type="PANTHER" id="PTHR45703:SF36">
    <property type="entry name" value="DYNEIN HEAVY CHAIN, CYTOPLASMIC"/>
    <property type="match status" value="1"/>
</dbReference>
<dbReference type="GO" id="GO:0007018">
    <property type="term" value="P:microtubule-based movement"/>
    <property type="evidence" value="ECO:0007669"/>
    <property type="project" value="InterPro"/>
</dbReference>
<evidence type="ECO:0000259" key="3">
    <source>
        <dbReference type="Pfam" id="PF08393"/>
    </source>
</evidence>
<proteinExistence type="predicted"/>
<dbReference type="EMBL" id="AMQN01000703">
    <property type="status" value="NOT_ANNOTATED_CDS"/>
    <property type="molecule type" value="Genomic_DNA"/>
</dbReference>
<reference evidence="4 6" key="2">
    <citation type="journal article" date="2013" name="Nature">
        <title>Insights into bilaterian evolution from three spiralian genomes.</title>
        <authorList>
            <person name="Simakov O."/>
            <person name="Marletaz F."/>
            <person name="Cho S.J."/>
            <person name="Edsinger-Gonzales E."/>
            <person name="Havlak P."/>
            <person name="Hellsten U."/>
            <person name="Kuo D.H."/>
            <person name="Larsson T."/>
            <person name="Lv J."/>
            <person name="Arendt D."/>
            <person name="Savage R."/>
            <person name="Osoegawa K."/>
            <person name="de Jong P."/>
            <person name="Grimwood J."/>
            <person name="Chapman J.A."/>
            <person name="Shapiro H."/>
            <person name="Aerts A."/>
            <person name="Otillar R.P."/>
            <person name="Terry A.Y."/>
            <person name="Boore J.L."/>
            <person name="Grigoriev I.V."/>
            <person name="Lindberg D.R."/>
            <person name="Seaver E.C."/>
            <person name="Weisblat D.A."/>
            <person name="Putnam N.H."/>
            <person name="Rokhsar D.S."/>
        </authorList>
    </citation>
    <scope>NUCLEOTIDE SEQUENCE</scope>
    <source>
        <strain evidence="4 6">I ESC-2004</strain>
    </source>
</reference>
<keyword evidence="6" id="KW-1185">Reference proteome</keyword>
<feature type="coiled-coil region" evidence="1">
    <location>
        <begin position="626"/>
        <end position="686"/>
    </location>
</feature>
<organism evidence="4">
    <name type="scientific">Capitella teleta</name>
    <name type="common">Polychaete worm</name>
    <dbReference type="NCBI Taxonomy" id="283909"/>
    <lineage>
        <taxon>Eukaryota</taxon>
        <taxon>Metazoa</taxon>
        <taxon>Spiralia</taxon>
        <taxon>Lophotrochozoa</taxon>
        <taxon>Annelida</taxon>
        <taxon>Polychaeta</taxon>
        <taxon>Sedentaria</taxon>
        <taxon>Scolecida</taxon>
        <taxon>Capitellidae</taxon>
        <taxon>Capitella</taxon>
    </lineage>
</organism>
<evidence type="ECO:0000313" key="5">
    <source>
        <dbReference type="EnsemblMetazoa" id="CapteP134108"/>
    </source>
</evidence>
<evidence type="ECO:0000256" key="1">
    <source>
        <dbReference type="SAM" id="Coils"/>
    </source>
</evidence>
<name>R7VE83_CAPTE</name>
<gene>
    <name evidence="4" type="ORF">CAPTEDRAFT_134108</name>
</gene>
<reference evidence="5" key="3">
    <citation type="submission" date="2015-06" db="UniProtKB">
        <authorList>
            <consortium name="EnsemblMetazoa"/>
        </authorList>
    </citation>
    <scope>IDENTIFICATION</scope>
</reference>
<reference evidence="6" key="1">
    <citation type="submission" date="2012-12" db="EMBL/GenBank/DDBJ databases">
        <authorList>
            <person name="Hellsten U."/>
            <person name="Grimwood J."/>
            <person name="Chapman J.A."/>
            <person name="Shapiro H."/>
            <person name="Aerts A."/>
            <person name="Otillar R.P."/>
            <person name="Terry A.Y."/>
            <person name="Boore J.L."/>
            <person name="Simakov O."/>
            <person name="Marletaz F."/>
            <person name="Cho S.-J."/>
            <person name="Edsinger-Gonzales E."/>
            <person name="Havlak P."/>
            <person name="Kuo D.-H."/>
            <person name="Larsson T."/>
            <person name="Lv J."/>
            <person name="Arendt D."/>
            <person name="Savage R."/>
            <person name="Osoegawa K."/>
            <person name="de Jong P."/>
            <person name="Lindberg D.R."/>
            <person name="Seaver E.C."/>
            <person name="Weisblat D.A."/>
            <person name="Putnam N.H."/>
            <person name="Grigoriev I.V."/>
            <person name="Rokhsar D.S."/>
        </authorList>
    </citation>
    <scope>NUCLEOTIDE SEQUENCE</scope>
    <source>
        <strain evidence="6">I ESC-2004</strain>
    </source>
</reference>
<dbReference type="GO" id="GO:0051959">
    <property type="term" value="F:dynein light intermediate chain binding"/>
    <property type="evidence" value="ECO:0007669"/>
    <property type="project" value="InterPro"/>
</dbReference>
<dbReference type="GO" id="GO:0030286">
    <property type="term" value="C:dynein complex"/>
    <property type="evidence" value="ECO:0007669"/>
    <property type="project" value="InterPro"/>
</dbReference>
<dbReference type="EnsemblMetazoa" id="CapteT134108">
    <property type="protein sequence ID" value="CapteP134108"/>
    <property type="gene ID" value="CapteG134108"/>
</dbReference>
<protein>
    <recommendedName>
        <fullName evidence="3">Dynein heavy chain linker domain-containing protein</fullName>
    </recommendedName>
</protein>
<dbReference type="HOGENOM" id="CLU_005928_1_0_1"/>
<dbReference type="GO" id="GO:0045505">
    <property type="term" value="F:dynein intermediate chain binding"/>
    <property type="evidence" value="ECO:0007669"/>
    <property type="project" value="InterPro"/>
</dbReference>
<dbReference type="InterPro" id="IPR013602">
    <property type="entry name" value="Dynein_heavy_linker"/>
</dbReference>